<evidence type="ECO:0000256" key="5">
    <source>
        <dbReference type="ARBA" id="ARBA00023004"/>
    </source>
</evidence>
<evidence type="ECO:0000256" key="1">
    <source>
        <dbReference type="ARBA" id="ARBA00010617"/>
    </source>
</evidence>
<dbReference type="HOGENOM" id="CLU_033716_0_2_6"/>
<keyword evidence="4 7" id="KW-0560">Oxidoreductase</keyword>
<sequence length="409" mass="45663">MSSTSIDLFDPDIQRCPWEAYRSLRKNAPIYRMEPSGIYLITSYALCEEVIRQPDLFISGVSPMALRPGGVPEEVLRQYTDHGWLPRASCSTSDPPEHTRVRDFLQPLFTAKRIRAYEPRIREIAESLAGQLKPGMSEDFVALFSHPLPMQVIADLLGVPDGDLGQFKVWSDAIVEPFSMMISEAREVECAALVVEMQHYFKNLLEQRLAEPQDDMLTEVAQAGEGNDGFNLEEQLTILTIDLLASGNETTTAAISSGMHLLCQSPDLVGELQGSPDKLRNFCEEAMRLESPAQGMFRQVTRKTELGGVTLNEGDLLNLRFGAANRDESRYDRSEELVLDRPKPGQHLAFGTGRHVCVGAALARAEMQLAFQALLQRFNRFELAPDHEPPAITPSFFGRNIECLHIIAT</sequence>
<proteinExistence type="inferred from homology"/>
<dbReference type="PANTHER" id="PTHR46696:SF4">
    <property type="entry name" value="BIOTIN BIOSYNTHESIS CYTOCHROME P450"/>
    <property type="match status" value="1"/>
</dbReference>
<dbReference type="STRING" id="565045.NOR51B_335"/>
<dbReference type="PANTHER" id="PTHR46696">
    <property type="entry name" value="P450, PUTATIVE (EUROFUNG)-RELATED"/>
    <property type="match status" value="1"/>
</dbReference>
<evidence type="ECO:0000256" key="6">
    <source>
        <dbReference type="ARBA" id="ARBA00023033"/>
    </source>
</evidence>
<reference evidence="9" key="1">
    <citation type="journal article" date="2013" name="BMC Microbiol.">
        <title>Taxonomy and evolution of bacteriochlorophyll a-containing members of the OM60/NOR5 clade of marine gammaproteobacteria: description of Luminiphilus syltensis gen. nov., sp. nov., reclassification of Haliea rubra as Pseudohaliea rubra gen. nov., comb. nov., and emendation of Chromatocurvus halotolerans.</title>
        <authorList>
            <person name="Spring S."/>
            <person name="Riedel T."/>
            <person name="Sproer C."/>
            <person name="Yan S."/>
            <person name="Harder J."/>
            <person name="Fuchs B.M."/>
        </authorList>
    </citation>
    <scope>NUCLEOTIDE SEQUENCE [LARGE SCALE GENOMIC DNA]</scope>
    <source>
        <strain evidence="9">NOR51-B</strain>
    </source>
</reference>
<organism evidence="8 9">
    <name type="scientific">Luminiphilus syltensis NOR5-1B</name>
    <dbReference type="NCBI Taxonomy" id="565045"/>
    <lineage>
        <taxon>Bacteria</taxon>
        <taxon>Pseudomonadati</taxon>
        <taxon>Pseudomonadota</taxon>
        <taxon>Gammaproteobacteria</taxon>
        <taxon>Cellvibrionales</taxon>
        <taxon>Halieaceae</taxon>
        <taxon>Luminiphilus</taxon>
    </lineage>
</organism>
<dbReference type="PROSITE" id="PS00086">
    <property type="entry name" value="CYTOCHROME_P450"/>
    <property type="match status" value="1"/>
</dbReference>
<dbReference type="Pfam" id="PF00067">
    <property type="entry name" value="p450"/>
    <property type="match status" value="1"/>
</dbReference>
<dbReference type="OrthoDB" id="7052847at2"/>
<dbReference type="InterPro" id="IPR002397">
    <property type="entry name" value="Cyt_P450_B"/>
</dbReference>
<dbReference type="Gene3D" id="1.10.630.10">
    <property type="entry name" value="Cytochrome P450"/>
    <property type="match status" value="1"/>
</dbReference>
<dbReference type="GO" id="GO:0020037">
    <property type="term" value="F:heme binding"/>
    <property type="evidence" value="ECO:0007669"/>
    <property type="project" value="InterPro"/>
</dbReference>
<keyword evidence="3 7" id="KW-0479">Metal-binding</keyword>
<dbReference type="eggNOG" id="COG2124">
    <property type="taxonomic scope" value="Bacteria"/>
</dbReference>
<keyword evidence="2 7" id="KW-0349">Heme</keyword>
<dbReference type="InterPro" id="IPR036396">
    <property type="entry name" value="Cyt_P450_sf"/>
</dbReference>
<dbReference type="InterPro" id="IPR001128">
    <property type="entry name" value="Cyt_P450"/>
</dbReference>
<evidence type="ECO:0000256" key="4">
    <source>
        <dbReference type="ARBA" id="ARBA00023002"/>
    </source>
</evidence>
<accession>B8KXY2</accession>
<dbReference type="SUPFAM" id="SSF48264">
    <property type="entry name" value="Cytochrome P450"/>
    <property type="match status" value="1"/>
</dbReference>
<dbReference type="FunFam" id="1.10.630.10:FF:000018">
    <property type="entry name" value="Cytochrome P450 monooxygenase"/>
    <property type="match status" value="1"/>
</dbReference>
<dbReference type="PRINTS" id="PR00359">
    <property type="entry name" value="BP450"/>
</dbReference>
<evidence type="ECO:0000256" key="7">
    <source>
        <dbReference type="RuleBase" id="RU000461"/>
    </source>
</evidence>
<protein>
    <submittedName>
        <fullName evidence="8">Putative cytochrome p450 144</fullName>
    </submittedName>
</protein>
<dbReference type="AlphaFoldDB" id="B8KXY2"/>
<dbReference type="RefSeq" id="WP_009019146.1">
    <property type="nucleotide sequence ID" value="NZ_DS999411.1"/>
</dbReference>
<keyword evidence="9" id="KW-1185">Reference proteome</keyword>
<dbReference type="GO" id="GO:0006707">
    <property type="term" value="P:cholesterol catabolic process"/>
    <property type="evidence" value="ECO:0007669"/>
    <property type="project" value="TreeGrafter"/>
</dbReference>
<keyword evidence="5 7" id="KW-0408">Iron</keyword>
<dbReference type="GO" id="GO:0005506">
    <property type="term" value="F:iron ion binding"/>
    <property type="evidence" value="ECO:0007669"/>
    <property type="project" value="InterPro"/>
</dbReference>
<dbReference type="Proteomes" id="UP000004699">
    <property type="component" value="Unassembled WGS sequence"/>
</dbReference>
<dbReference type="GO" id="GO:0008395">
    <property type="term" value="F:steroid hydroxylase activity"/>
    <property type="evidence" value="ECO:0007669"/>
    <property type="project" value="TreeGrafter"/>
</dbReference>
<keyword evidence="6 7" id="KW-0503">Monooxygenase</keyword>
<dbReference type="PRINTS" id="PR00385">
    <property type="entry name" value="P450"/>
</dbReference>
<comment type="similarity">
    <text evidence="1 7">Belongs to the cytochrome P450 family.</text>
</comment>
<gene>
    <name evidence="8" type="ORF">NOR51B_335</name>
</gene>
<evidence type="ECO:0000256" key="3">
    <source>
        <dbReference type="ARBA" id="ARBA00022723"/>
    </source>
</evidence>
<dbReference type="InterPro" id="IPR017972">
    <property type="entry name" value="Cyt_P450_CS"/>
</dbReference>
<dbReference type="GO" id="GO:0036199">
    <property type="term" value="F:cholest-4-en-3-one 26-monooxygenase activity"/>
    <property type="evidence" value="ECO:0007669"/>
    <property type="project" value="TreeGrafter"/>
</dbReference>
<name>B8KXY2_9GAMM</name>
<dbReference type="EMBL" id="DS999411">
    <property type="protein sequence ID" value="EED34398.1"/>
    <property type="molecule type" value="Genomic_DNA"/>
</dbReference>
<evidence type="ECO:0000313" key="9">
    <source>
        <dbReference type="Proteomes" id="UP000004699"/>
    </source>
</evidence>
<evidence type="ECO:0000313" key="8">
    <source>
        <dbReference type="EMBL" id="EED34398.1"/>
    </source>
</evidence>
<evidence type="ECO:0000256" key="2">
    <source>
        <dbReference type="ARBA" id="ARBA00022617"/>
    </source>
</evidence>